<evidence type="ECO:0000313" key="8">
    <source>
        <dbReference type="Proteomes" id="UP000054342"/>
    </source>
</evidence>
<evidence type="ECO:0000256" key="4">
    <source>
        <dbReference type="ARBA" id="ARBA00022833"/>
    </source>
</evidence>
<dbReference type="Pfam" id="PF00107">
    <property type="entry name" value="ADH_zinc_N"/>
    <property type="match status" value="1"/>
</dbReference>
<name>A0A0D2CVG6_9EURO</name>
<keyword evidence="8" id="KW-1185">Reference proteome</keyword>
<dbReference type="Gene3D" id="3.40.50.720">
    <property type="entry name" value="NAD(P)-binding Rossmann-like Domain"/>
    <property type="match status" value="1"/>
</dbReference>
<accession>A0A0D2CVG6</accession>
<organism evidence="7 8">
    <name type="scientific">Exophiala xenobiotica</name>
    <dbReference type="NCBI Taxonomy" id="348802"/>
    <lineage>
        <taxon>Eukaryota</taxon>
        <taxon>Fungi</taxon>
        <taxon>Dikarya</taxon>
        <taxon>Ascomycota</taxon>
        <taxon>Pezizomycotina</taxon>
        <taxon>Eurotiomycetes</taxon>
        <taxon>Chaetothyriomycetidae</taxon>
        <taxon>Chaetothyriales</taxon>
        <taxon>Herpotrichiellaceae</taxon>
        <taxon>Exophiala</taxon>
    </lineage>
</organism>
<dbReference type="STRING" id="348802.A0A0D2CVG6"/>
<dbReference type="PANTHER" id="PTHR43161:SF23">
    <property type="entry name" value="(R,R)-BUTANEDIOL DEHYDROGENASE-RELATED"/>
    <property type="match status" value="1"/>
</dbReference>
<keyword evidence="3" id="KW-0479">Metal-binding</keyword>
<dbReference type="InterPro" id="IPR036291">
    <property type="entry name" value="NAD(P)-bd_dom_sf"/>
</dbReference>
<dbReference type="SUPFAM" id="SSF50129">
    <property type="entry name" value="GroES-like"/>
    <property type="match status" value="1"/>
</dbReference>
<dbReference type="InterPro" id="IPR020843">
    <property type="entry name" value="ER"/>
</dbReference>
<protein>
    <submittedName>
        <fullName evidence="7">Chlorophyll synthesis pathway protein BchC</fullName>
    </submittedName>
</protein>
<dbReference type="PANTHER" id="PTHR43161">
    <property type="entry name" value="SORBITOL DEHYDROGENASE"/>
    <property type="match status" value="1"/>
</dbReference>
<dbReference type="GO" id="GO:0046872">
    <property type="term" value="F:metal ion binding"/>
    <property type="evidence" value="ECO:0007669"/>
    <property type="project" value="UniProtKB-KW"/>
</dbReference>
<dbReference type="InterPro" id="IPR011032">
    <property type="entry name" value="GroES-like_sf"/>
</dbReference>
<dbReference type="EMBL" id="KN847320">
    <property type="protein sequence ID" value="KIW54077.1"/>
    <property type="molecule type" value="Genomic_DNA"/>
</dbReference>
<dbReference type="RefSeq" id="XP_013314662.1">
    <property type="nucleotide sequence ID" value="XM_013459208.1"/>
</dbReference>
<proteinExistence type="inferred from homology"/>
<comment type="similarity">
    <text evidence="2">Belongs to the zinc-containing alcohol dehydrogenase family.</text>
</comment>
<dbReference type="Proteomes" id="UP000054342">
    <property type="component" value="Unassembled WGS sequence"/>
</dbReference>
<evidence type="ECO:0000256" key="5">
    <source>
        <dbReference type="ARBA" id="ARBA00023002"/>
    </source>
</evidence>
<dbReference type="InterPro" id="IPR013149">
    <property type="entry name" value="ADH-like_C"/>
</dbReference>
<dbReference type="GO" id="GO:0000721">
    <property type="term" value="F:(R,R)-butanediol dehydrogenase activity"/>
    <property type="evidence" value="ECO:0007669"/>
    <property type="project" value="TreeGrafter"/>
</dbReference>
<comment type="cofactor">
    <cofactor evidence="1">
        <name>Zn(2+)</name>
        <dbReference type="ChEBI" id="CHEBI:29105"/>
    </cofactor>
</comment>
<keyword evidence="5" id="KW-0560">Oxidoreductase</keyword>
<feature type="domain" description="Enoyl reductase (ER)" evidence="6">
    <location>
        <begin position="11"/>
        <end position="358"/>
    </location>
</feature>
<dbReference type="GeneID" id="25328375"/>
<dbReference type="GO" id="GO:0005737">
    <property type="term" value="C:cytoplasm"/>
    <property type="evidence" value="ECO:0007669"/>
    <property type="project" value="TreeGrafter"/>
</dbReference>
<dbReference type="OrthoDB" id="3941538at2759"/>
<keyword evidence="4" id="KW-0862">Zinc</keyword>
<evidence type="ECO:0000259" key="6">
    <source>
        <dbReference type="SMART" id="SM00829"/>
    </source>
</evidence>
<dbReference type="SMART" id="SM00829">
    <property type="entry name" value="PKS_ER"/>
    <property type="match status" value="1"/>
</dbReference>
<dbReference type="AlphaFoldDB" id="A0A0D2CVG6"/>
<dbReference type="GO" id="GO:0034079">
    <property type="term" value="P:butanediol biosynthetic process"/>
    <property type="evidence" value="ECO:0007669"/>
    <property type="project" value="TreeGrafter"/>
</dbReference>
<dbReference type="InterPro" id="IPR013154">
    <property type="entry name" value="ADH-like_N"/>
</dbReference>
<evidence type="ECO:0000313" key="7">
    <source>
        <dbReference type="EMBL" id="KIW54077.1"/>
    </source>
</evidence>
<gene>
    <name evidence="7" type="ORF">PV05_06467</name>
</gene>
<dbReference type="CDD" id="cd08233">
    <property type="entry name" value="butanediol_DH_like"/>
    <property type="match status" value="1"/>
</dbReference>
<reference evidence="7 8" key="1">
    <citation type="submission" date="2015-01" db="EMBL/GenBank/DDBJ databases">
        <title>The Genome Sequence of Exophiala xenobiotica CBS118157.</title>
        <authorList>
            <consortium name="The Broad Institute Genomics Platform"/>
            <person name="Cuomo C."/>
            <person name="de Hoog S."/>
            <person name="Gorbushina A."/>
            <person name="Stielow B."/>
            <person name="Teixiera M."/>
            <person name="Abouelleil A."/>
            <person name="Chapman S.B."/>
            <person name="Priest M."/>
            <person name="Young S.K."/>
            <person name="Wortman J."/>
            <person name="Nusbaum C."/>
            <person name="Birren B."/>
        </authorList>
    </citation>
    <scope>NUCLEOTIDE SEQUENCE [LARGE SCALE GENOMIC DNA]</scope>
    <source>
        <strain evidence="7 8">CBS 118157</strain>
    </source>
</reference>
<dbReference type="Pfam" id="PF08240">
    <property type="entry name" value="ADH_N"/>
    <property type="match status" value="1"/>
</dbReference>
<evidence type="ECO:0000256" key="2">
    <source>
        <dbReference type="ARBA" id="ARBA00008072"/>
    </source>
</evidence>
<dbReference type="SUPFAM" id="SSF51735">
    <property type="entry name" value="NAD(P)-binding Rossmann-fold domains"/>
    <property type="match status" value="1"/>
</dbReference>
<sequence length="367" mass="39614">MSKMRAARYYGRRDVRVEDVPIPEPGPAECLVEVEWCGICGSDLHEYVAGPVGIPTPERPHPLTGGQAPLTLGHEFCGRIKAVPEGDGSRWKVGQAVMVDPHVVCRQCLSCASGNDQMCSTLAFVGISDSRRGGGLSEYVVVEEDHIHPLPESVSLEYAAVIEPLAVGHHAAKMANTDLKGLDVLIVGGGPVGVGMISVLRAHGVGRLLLSEPTAARWRHAKDVVDRVIDPKTENVGDVCRGLTGGKGVDVVFDCAGVQPGLEAGIDALRNGGTLVNVAIWEQSPAIPFWRFFLKELKIVSSACYNMADFKEVMELIGKGQFQGYEKMVTSRVALEDVVEKGFEELVNNRDNQIKILISPKLRSSQT</sequence>
<dbReference type="Gene3D" id="3.90.180.10">
    <property type="entry name" value="Medium-chain alcohol dehydrogenases, catalytic domain"/>
    <property type="match status" value="1"/>
</dbReference>
<evidence type="ECO:0000256" key="1">
    <source>
        <dbReference type="ARBA" id="ARBA00001947"/>
    </source>
</evidence>
<evidence type="ECO:0000256" key="3">
    <source>
        <dbReference type="ARBA" id="ARBA00022723"/>
    </source>
</evidence>